<dbReference type="CDD" id="cd20235">
    <property type="entry name" value="PFM_spherulin-2a-like"/>
    <property type="match status" value="1"/>
</dbReference>
<dbReference type="EMBL" id="JMCB01000004">
    <property type="protein sequence ID" value="KFE69441.1"/>
    <property type="molecule type" value="Genomic_DNA"/>
</dbReference>
<sequence length="309" mass="33259">MSQTPFSVDIQASKNFNQCTASATGLEIHTITGTEQQAFGLYGDGLYQAIRAIMGARPDTVWLYDPTMGGADHTSDKSYNYCYDKFGWSPVTTTLRAISAVPVGLSTSPVIVNHTQWDNKTDHVVNYSAGLSAQESETVSHSWTNSDKVSFGGKIAIKIGIKGFEGGGDATFNYEQSWSDTKTESKTITVGTNASAQSEVPAHTTETAYLFSTLGSALYRVTYQATLSGAVAYQYESWYNGHRYYAVDVNYVLATMGVPNTVTITEDISVGFYSDASIEVVPGPYNPNTRPSPTALLAVGHLLAAAPAR</sequence>
<dbReference type="SUPFAM" id="SSF56973">
    <property type="entry name" value="Aerolisin/ETX pore-forming domain"/>
    <property type="match status" value="1"/>
</dbReference>
<gene>
    <name evidence="1" type="ORF">DB31_6416</name>
</gene>
<dbReference type="RefSeq" id="WP_044186653.1">
    <property type="nucleotide sequence ID" value="NZ_JMCB01000004.1"/>
</dbReference>
<dbReference type="Proteomes" id="UP000028725">
    <property type="component" value="Unassembled WGS sequence"/>
</dbReference>
<dbReference type="AlphaFoldDB" id="A0A085WP28"/>
<dbReference type="OrthoDB" id="3668814at2"/>
<proteinExistence type="predicted"/>
<evidence type="ECO:0000313" key="1">
    <source>
        <dbReference type="EMBL" id="KFE69441.1"/>
    </source>
</evidence>
<protein>
    <submittedName>
        <fullName evidence="1">Yolk protein 1</fullName>
    </submittedName>
</protein>
<evidence type="ECO:0000313" key="2">
    <source>
        <dbReference type="Proteomes" id="UP000028725"/>
    </source>
</evidence>
<accession>A0A085WP28</accession>
<reference evidence="1 2" key="1">
    <citation type="submission" date="2014-04" db="EMBL/GenBank/DDBJ databases">
        <title>Genome assembly of Hyalangium minutum DSM 14724.</title>
        <authorList>
            <person name="Sharma G."/>
            <person name="Subramanian S."/>
        </authorList>
    </citation>
    <scope>NUCLEOTIDE SEQUENCE [LARGE SCALE GENOMIC DNA]</scope>
    <source>
        <strain evidence="1 2">DSM 14724</strain>
    </source>
</reference>
<name>A0A085WP28_9BACT</name>
<keyword evidence="2" id="KW-1185">Reference proteome</keyword>
<dbReference type="Gene3D" id="2.170.15.10">
    <property type="entry name" value="Proaerolysin, chain A, domain 3"/>
    <property type="match status" value="1"/>
</dbReference>
<organism evidence="1 2">
    <name type="scientific">Hyalangium minutum</name>
    <dbReference type="NCBI Taxonomy" id="394096"/>
    <lineage>
        <taxon>Bacteria</taxon>
        <taxon>Pseudomonadati</taxon>
        <taxon>Myxococcota</taxon>
        <taxon>Myxococcia</taxon>
        <taxon>Myxococcales</taxon>
        <taxon>Cystobacterineae</taxon>
        <taxon>Archangiaceae</taxon>
        <taxon>Hyalangium</taxon>
    </lineage>
</organism>
<comment type="caution">
    <text evidence="1">The sequence shown here is derived from an EMBL/GenBank/DDBJ whole genome shotgun (WGS) entry which is preliminary data.</text>
</comment>